<dbReference type="EMBL" id="JACAGB010000013">
    <property type="protein sequence ID" value="KAF6328968.1"/>
    <property type="molecule type" value="Genomic_DNA"/>
</dbReference>
<comment type="caution">
    <text evidence="1">The sequence shown here is derived from an EMBL/GenBank/DDBJ whole genome shotgun (WGS) entry which is preliminary data.</text>
</comment>
<dbReference type="Proteomes" id="UP000558488">
    <property type="component" value="Unassembled WGS sequence"/>
</dbReference>
<dbReference type="AlphaFoldDB" id="A0A7J7VVA2"/>
<keyword evidence="2" id="KW-1185">Reference proteome</keyword>
<accession>A0A7J7VVA2</accession>
<name>A0A7J7VVA2_PIPKU</name>
<sequence>MFIGVCGTKTTFKHCETGIKVQRQDPGLLEGLSCRWTPSALHLPHQRWACTGLRASCFTSCTSFLLCTRSSSTSVQQRQHDLQQRSHLVMEMILLYLEISETPPSRWGGKKNLQHSIIAGSLVHSNTYSYFRVSELPNASKVQTGR</sequence>
<evidence type="ECO:0000313" key="2">
    <source>
        <dbReference type="Proteomes" id="UP000558488"/>
    </source>
</evidence>
<proteinExistence type="predicted"/>
<reference evidence="1 2" key="1">
    <citation type="journal article" date="2020" name="Nature">
        <title>Six reference-quality genomes reveal evolution of bat adaptations.</title>
        <authorList>
            <person name="Jebb D."/>
            <person name="Huang Z."/>
            <person name="Pippel M."/>
            <person name="Hughes G.M."/>
            <person name="Lavrichenko K."/>
            <person name="Devanna P."/>
            <person name="Winkler S."/>
            <person name="Jermiin L.S."/>
            <person name="Skirmuntt E.C."/>
            <person name="Katzourakis A."/>
            <person name="Burkitt-Gray L."/>
            <person name="Ray D.A."/>
            <person name="Sullivan K.A.M."/>
            <person name="Roscito J.G."/>
            <person name="Kirilenko B.M."/>
            <person name="Davalos L.M."/>
            <person name="Corthals A.P."/>
            <person name="Power M.L."/>
            <person name="Jones G."/>
            <person name="Ransome R.D."/>
            <person name="Dechmann D.K.N."/>
            <person name="Locatelli A.G."/>
            <person name="Puechmaille S.J."/>
            <person name="Fedrigo O."/>
            <person name="Jarvis E.D."/>
            <person name="Hiller M."/>
            <person name="Vernes S.C."/>
            <person name="Myers E.W."/>
            <person name="Teeling E.C."/>
        </authorList>
    </citation>
    <scope>NUCLEOTIDE SEQUENCE [LARGE SCALE GENOMIC DNA]</scope>
    <source>
        <strain evidence="1">MPipKuh1</strain>
        <tissue evidence="1">Flight muscle</tissue>
    </source>
</reference>
<evidence type="ECO:0000313" key="1">
    <source>
        <dbReference type="EMBL" id="KAF6328968.1"/>
    </source>
</evidence>
<organism evidence="1 2">
    <name type="scientific">Pipistrellus kuhlii</name>
    <name type="common">Kuhl's pipistrelle</name>
    <dbReference type="NCBI Taxonomy" id="59472"/>
    <lineage>
        <taxon>Eukaryota</taxon>
        <taxon>Metazoa</taxon>
        <taxon>Chordata</taxon>
        <taxon>Craniata</taxon>
        <taxon>Vertebrata</taxon>
        <taxon>Euteleostomi</taxon>
        <taxon>Mammalia</taxon>
        <taxon>Eutheria</taxon>
        <taxon>Laurasiatheria</taxon>
        <taxon>Chiroptera</taxon>
        <taxon>Yangochiroptera</taxon>
        <taxon>Vespertilionidae</taxon>
        <taxon>Pipistrellus</taxon>
    </lineage>
</organism>
<protein>
    <submittedName>
        <fullName evidence="1">Uncharacterized protein</fullName>
    </submittedName>
</protein>
<gene>
    <name evidence="1" type="ORF">mPipKuh1_008295</name>
</gene>